<dbReference type="Proteomes" id="UP000515158">
    <property type="component" value="Unplaced"/>
</dbReference>
<dbReference type="InterPro" id="IPR036728">
    <property type="entry name" value="PBP_GOBP_sf"/>
</dbReference>
<gene>
    <name evidence="3" type="primary">LOC117649372</name>
</gene>
<organism evidence="3">
    <name type="scientific">Thrips palmi</name>
    <name type="common">Melon thrips</name>
    <dbReference type="NCBI Taxonomy" id="161013"/>
    <lineage>
        <taxon>Eukaryota</taxon>
        <taxon>Metazoa</taxon>
        <taxon>Ecdysozoa</taxon>
        <taxon>Arthropoda</taxon>
        <taxon>Hexapoda</taxon>
        <taxon>Insecta</taxon>
        <taxon>Pterygota</taxon>
        <taxon>Neoptera</taxon>
        <taxon>Paraneoptera</taxon>
        <taxon>Thysanoptera</taxon>
        <taxon>Terebrantia</taxon>
        <taxon>Thripoidea</taxon>
        <taxon>Thripidae</taxon>
        <taxon>Thrips</taxon>
    </lineage>
</organism>
<dbReference type="GO" id="GO:0005549">
    <property type="term" value="F:odorant binding"/>
    <property type="evidence" value="ECO:0007669"/>
    <property type="project" value="InterPro"/>
</dbReference>
<dbReference type="InParanoid" id="A0A6P8ZRX6"/>
<proteinExistence type="predicted"/>
<keyword evidence="1" id="KW-0732">Signal</keyword>
<dbReference type="Pfam" id="PF01395">
    <property type="entry name" value="PBP_GOBP"/>
    <property type="match status" value="1"/>
</dbReference>
<name>A0A6P8ZRX6_THRPL</name>
<reference evidence="3" key="1">
    <citation type="submission" date="2025-08" db="UniProtKB">
        <authorList>
            <consortium name="RefSeq"/>
        </authorList>
    </citation>
    <scope>IDENTIFICATION</scope>
    <source>
        <tissue evidence="3">Total insect</tissue>
    </source>
</reference>
<feature type="chain" id="PRO_5027954012" evidence="1">
    <location>
        <begin position="20"/>
        <end position="141"/>
    </location>
</feature>
<dbReference type="CDD" id="cd23992">
    <property type="entry name" value="PBP_GOBP"/>
    <property type="match status" value="1"/>
</dbReference>
<dbReference type="InterPro" id="IPR006170">
    <property type="entry name" value="PBP/GOBP"/>
</dbReference>
<dbReference type="Gene3D" id="1.10.238.20">
    <property type="entry name" value="Pheromone/general odorant binding protein domain"/>
    <property type="match status" value="1"/>
</dbReference>
<sequence>MKFLTAAVLLVTVATAAVASPGRGGGRGGGGGGGRGGGSSACKTSFPGYAEPLRVFTETGQATQDLKCYMSCVLQAKGLMESNGTITMKDPASSRVTEAFKTATASCFQQTPTSDLCETAYVHNKCLWDTDTTKSFLRIFQ</sequence>
<evidence type="ECO:0000313" key="3">
    <source>
        <dbReference type="RefSeq" id="XP_034247953.1"/>
    </source>
</evidence>
<evidence type="ECO:0000256" key="1">
    <source>
        <dbReference type="SAM" id="SignalP"/>
    </source>
</evidence>
<protein>
    <submittedName>
        <fullName evidence="3">Uncharacterized protein LOC117649372</fullName>
    </submittedName>
</protein>
<accession>A0A6P8ZRX6</accession>
<dbReference type="KEGG" id="tpal:117649372"/>
<feature type="signal peptide" evidence="1">
    <location>
        <begin position="1"/>
        <end position="19"/>
    </location>
</feature>
<dbReference type="RefSeq" id="XP_034247953.1">
    <property type="nucleotide sequence ID" value="XM_034392062.1"/>
</dbReference>
<dbReference type="SUPFAM" id="SSF47565">
    <property type="entry name" value="Insect pheromone/odorant-binding proteins"/>
    <property type="match status" value="1"/>
</dbReference>
<dbReference type="AlphaFoldDB" id="A0A6P8ZRX6"/>
<keyword evidence="2" id="KW-1185">Reference proteome</keyword>
<dbReference type="GeneID" id="117649372"/>
<evidence type="ECO:0000313" key="2">
    <source>
        <dbReference type="Proteomes" id="UP000515158"/>
    </source>
</evidence>